<accession>A0A1I5U0N1</accession>
<reference evidence="4" key="1">
    <citation type="submission" date="2016-10" db="EMBL/GenBank/DDBJ databases">
        <authorList>
            <person name="Varghese N."/>
            <person name="Submissions S."/>
        </authorList>
    </citation>
    <scope>NUCLEOTIDE SEQUENCE [LARGE SCALE GENOMIC DNA]</scope>
    <source>
        <strain evidence="4">CGMCC 4.5579</strain>
    </source>
</reference>
<dbReference type="STRING" id="587909.SAMN05421810_103753"/>
<dbReference type="EMBL" id="FOWW01000003">
    <property type="protein sequence ID" value="SFP88829.1"/>
    <property type="molecule type" value="Genomic_DNA"/>
</dbReference>
<keyword evidence="2" id="KW-0472">Membrane</keyword>
<feature type="region of interest" description="Disordered" evidence="1">
    <location>
        <begin position="34"/>
        <end position="146"/>
    </location>
</feature>
<name>A0A1I5U0N1_9PSEU</name>
<dbReference type="AlphaFoldDB" id="A0A1I5U0N1"/>
<feature type="transmembrane region" description="Helical" evidence="2">
    <location>
        <begin position="152"/>
        <end position="173"/>
    </location>
</feature>
<dbReference type="Proteomes" id="UP000198727">
    <property type="component" value="Unassembled WGS sequence"/>
</dbReference>
<protein>
    <submittedName>
        <fullName evidence="3">Uncharacterized protein</fullName>
    </submittedName>
</protein>
<evidence type="ECO:0000256" key="1">
    <source>
        <dbReference type="SAM" id="MobiDB-lite"/>
    </source>
</evidence>
<dbReference type="RefSeq" id="WP_092530323.1">
    <property type="nucleotide sequence ID" value="NZ_FOWW01000003.1"/>
</dbReference>
<evidence type="ECO:0000313" key="3">
    <source>
        <dbReference type="EMBL" id="SFP88829.1"/>
    </source>
</evidence>
<proteinExistence type="predicted"/>
<gene>
    <name evidence="3" type="ORF">SAMN05421810_103753</name>
</gene>
<keyword evidence="4" id="KW-1185">Reference proteome</keyword>
<sequence length="348" mass="36905">MGWQEELRRLDAELAEGSITHEQHRRLRDELLAAASGGGTASPVAQPLHRINFDGPWRSTNPGLAPQPTQEPPPVESTSAALLASGRPTTAPSPADDRPTEILRYPRPFPPPAAARPPLGPPPPGFHHPAGPRPYPAPGGPPSPQNRTKPTWLFLALGVLLVLALVVGATWWLSNGTNAPDGGGPGEAQAAAPKRPDLESRLPALPGAADANSSIMSVEKGAELDLYPIQAVPVFQQHGATEVAYRGAHDSEDHGYFVLAMPTSSPADARQVVDYLFRGALSGGFTAEADGATVTGTKRDRRMRGTWYASGAVAVTIWVSQPSTEDETVLRERFDNTVTALRNALPAQ</sequence>
<evidence type="ECO:0000256" key="2">
    <source>
        <dbReference type="SAM" id="Phobius"/>
    </source>
</evidence>
<organism evidence="3 4">
    <name type="scientific">Amycolatopsis arida</name>
    <dbReference type="NCBI Taxonomy" id="587909"/>
    <lineage>
        <taxon>Bacteria</taxon>
        <taxon>Bacillati</taxon>
        <taxon>Actinomycetota</taxon>
        <taxon>Actinomycetes</taxon>
        <taxon>Pseudonocardiales</taxon>
        <taxon>Pseudonocardiaceae</taxon>
        <taxon>Amycolatopsis</taxon>
    </lineage>
</organism>
<feature type="compositionally biased region" description="Pro residues" evidence="1">
    <location>
        <begin position="107"/>
        <end position="144"/>
    </location>
</feature>
<dbReference type="OrthoDB" id="3610689at2"/>
<evidence type="ECO:0000313" key="4">
    <source>
        <dbReference type="Proteomes" id="UP000198727"/>
    </source>
</evidence>
<keyword evidence="2" id="KW-0812">Transmembrane</keyword>
<keyword evidence="2" id="KW-1133">Transmembrane helix</keyword>